<keyword evidence="8 11" id="KW-0443">Lipid metabolism</keyword>
<dbReference type="AlphaFoldDB" id="A0A1A0RAI8"/>
<comment type="pathway">
    <text evidence="1 11">Glycerolipid metabolism; triacylglycerol biosynthesis.</text>
</comment>
<evidence type="ECO:0000256" key="11">
    <source>
        <dbReference type="RuleBase" id="RU361241"/>
    </source>
</evidence>
<evidence type="ECO:0000256" key="1">
    <source>
        <dbReference type="ARBA" id="ARBA00004771"/>
    </source>
</evidence>
<feature type="domain" description="O-acyltransferase WSD1-like N-terminal" evidence="12">
    <location>
        <begin position="4"/>
        <end position="252"/>
    </location>
</feature>
<dbReference type="GO" id="GO:0004144">
    <property type="term" value="F:diacylglycerol O-acyltransferase activity"/>
    <property type="evidence" value="ECO:0007669"/>
    <property type="project" value="UniProtKB-EC"/>
</dbReference>
<evidence type="ECO:0000256" key="5">
    <source>
        <dbReference type="ARBA" id="ARBA00022516"/>
    </source>
</evidence>
<dbReference type="GO" id="GO:0019432">
    <property type="term" value="P:triglyceride biosynthetic process"/>
    <property type="evidence" value="ECO:0007669"/>
    <property type="project" value="UniProtKB-UniPathway"/>
</dbReference>
<dbReference type="InterPro" id="IPR009721">
    <property type="entry name" value="O-acyltransferase_WSD1_C"/>
</dbReference>
<name>A0A1A0RAI8_MYCPR</name>
<dbReference type="UniPathway" id="UPA00282"/>
<reference evidence="15" key="1">
    <citation type="submission" date="2016-06" db="EMBL/GenBank/DDBJ databases">
        <authorList>
            <person name="Sutton G."/>
            <person name="Brinkac L."/>
            <person name="Sanka R."/>
            <person name="Adams M."/>
            <person name="Lau E."/>
            <person name="Mehaffy C."/>
            <person name="Tameris M."/>
            <person name="Hatherill M."/>
            <person name="Hanekom W."/>
            <person name="Mahomed H."/>
            <person name="Mcshane H."/>
        </authorList>
    </citation>
    <scope>NUCLEOTIDE SEQUENCE [LARGE SCALE GENOMIC DNA]</scope>
    <source>
        <strain evidence="15">852002-51209_SCH5440388</strain>
    </source>
</reference>
<dbReference type="GO" id="GO:0001666">
    <property type="term" value="P:response to hypoxia"/>
    <property type="evidence" value="ECO:0007669"/>
    <property type="project" value="TreeGrafter"/>
</dbReference>
<dbReference type="GO" id="GO:0071731">
    <property type="term" value="P:response to nitric oxide"/>
    <property type="evidence" value="ECO:0007669"/>
    <property type="project" value="TreeGrafter"/>
</dbReference>
<gene>
    <name evidence="14" type="ORF">A5792_18475</name>
</gene>
<dbReference type="InterPro" id="IPR045034">
    <property type="entry name" value="O-acyltransferase_WSD1-like"/>
</dbReference>
<dbReference type="GO" id="GO:0005886">
    <property type="term" value="C:plasma membrane"/>
    <property type="evidence" value="ECO:0007669"/>
    <property type="project" value="TreeGrafter"/>
</dbReference>
<dbReference type="PANTHER" id="PTHR31650:SF1">
    <property type="entry name" value="WAX ESTER SYNTHASE_DIACYLGLYCEROL ACYLTRANSFERASE 4-RELATED"/>
    <property type="match status" value="1"/>
</dbReference>
<dbReference type="RefSeq" id="WP_064932020.1">
    <property type="nucleotide sequence ID" value="NZ_LZSO01000017.1"/>
</dbReference>
<dbReference type="Gene3D" id="3.30.559.10">
    <property type="entry name" value="Chloramphenicol acetyltransferase-like domain"/>
    <property type="match status" value="1"/>
</dbReference>
<dbReference type="GO" id="GO:0051701">
    <property type="term" value="P:biological process involved in interaction with host"/>
    <property type="evidence" value="ECO:0007669"/>
    <property type="project" value="TreeGrafter"/>
</dbReference>
<evidence type="ECO:0000259" key="13">
    <source>
        <dbReference type="Pfam" id="PF06974"/>
    </source>
</evidence>
<evidence type="ECO:0000256" key="6">
    <source>
        <dbReference type="ARBA" id="ARBA00022679"/>
    </source>
</evidence>
<sequence>MEQLTALDAGFLEAEDSDRHASLAIGAIAVLDGPIPGADTVVASLAERAMSAPRLHQLLHTQPLDLGAPRWIEDTNFDAAHHIRYAALPQPGDDAALYRWAADIMERRLDRDRPLWECWVVDGLAGNRWAILLKVHHCIADGIAATRLLSRLCDDGDLTGHAAKQQTAGGTAIFNPVEWIGKAWRISTGLPGAAMQAVQGAVGIVTGLLRPAAATSLTGPVTSMRRYAAGEVSMDDVDTVCREFGVTVNDVALAAITDSFRRTLIRRGEKPSRDALRTLVPVSVRTADADDRTDNRVSVMLPYLPVDKADPLQQLRAVHSRLSRAKSSGQREAGNILVSAANAIPFPLTAWTVRALTRLPQRGVVTVATNVPGPRNRLRVMGCDIVRLLPIPPLALQLRTGVAIMSYADRLVFGVIGDYDAAPDVSELARGIERAVTRLVDIGIGHWRATPVGTLQLVQGG</sequence>
<evidence type="ECO:0000256" key="2">
    <source>
        <dbReference type="ARBA" id="ARBA00005189"/>
    </source>
</evidence>
<dbReference type="InterPro" id="IPR014292">
    <property type="entry name" value="Acyl_transf_WS/DGAT"/>
</dbReference>
<evidence type="ECO:0000256" key="4">
    <source>
        <dbReference type="ARBA" id="ARBA00013244"/>
    </source>
</evidence>
<dbReference type="InterPro" id="IPR004255">
    <property type="entry name" value="O-acyltransferase_WSD1_N"/>
</dbReference>
<comment type="catalytic activity">
    <reaction evidence="10 11">
        <text>an acyl-CoA + a 1,2-diacyl-sn-glycerol = a triacyl-sn-glycerol + CoA</text>
        <dbReference type="Rhea" id="RHEA:10868"/>
        <dbReference type="ChEBI" id="CHEBI:17815"/>
        <dbReference type="ChEBI" id="CHEBI:57287"/>
        <dbReference type="ChEBI" id="CHEBI:58342"/>
        <dbReference type="ChEBI" id="CHEBI:64615"/>
        <dbReference type="EC" id="2.3.1.20"/>
    </reaction>
</comment>
<protein>
    <recommendedName>
        <fullName evidence="4 11">Diacylglycerol O-acyltransferase</fullName>
        <ecNumber evidence="4 11">2.3.1.20</ecNumber>
    </recommendedName>
</protein>
<dbReference type="Proteomes" id="UP000093902">
    <property type="component" value="Unassembled WGS sequence"/>
</dbReference>
<accession>A0A1A0RAI8</accession>
<evidence type="ECO:0000256" key="9">
    <source>
        <dbReference type="ARBA" id="ARBA00023315"/>
    </source>
</evidence>
<feature type="domain" description="O-acyltransferase WSD1 C-terminal" evidence="13">
    <location>
        <begin position="295"/>
        <end position="437"/>
    </location>
</feature>
<dbReference type="SUPFAM" id="SSF52777">
    <property type="entry name" value="CoA-dependent acyltransferases"/>
    <property type="match status" value="2"/>
</dbReference>
<dbReference type="GO" id="GO:0006071">
    <property type="term" value="P:glycerol metabolic process"/>
    <property type="evidence" value="ECO:0007669"/>
    <property type="project" value="UniProtKB-KW"/>
</dbReference>
<proteinExistence type="inferred from homology"/>
<dbReference type="EC" id="2.3.1.20" evidence="4 11"/>
<evidence type="ECO:0000256" key="3">
    <source>
        <dbReference type="ARBA" id="ARBA00009587"/>
    </source>
</evidence>
<comment type="pathway">
    <text evidence="2">Lipid metabolism.</text>
</comment>
<evidence type="ECO:0000256" key="10">
    <source>
        <dbReference type="ARBA" id="ARBA00048109"/>
    </source>
</evidence>
<dbReference type="STRING" id="43304.GCA_001403655_04710"/>
<evidence type="ECO:0000256" key="7">
    <source>
        <dbReference type="ARBA" id="ARBA00022798"/>
    </source>
</evidence>
<evidence type="ECO:0000313" key="14">
    <source>
        <dbReference type="EMBL" id="OBB30734.1"/>
    </source>
</evidence>
<evidence type="ECO:0000313" key="15">
    <source>
        <dbReference type="Proteomes" id="UP000093902"/>
    </source>
</evidence>
<evidence type="ECO:0000259" key="12">
    <source>
        <dbReference type="Pfam" id="PF03007"/>
    </source>
</evidence>
<comment type="similarity">
    <text evidence="3 11">Belongs to the long-chain O-acyltransferase family.</text>
</comment>
<keyword evidence="6 11" id="KW-0808">Transferase</keyword>
<dbReference type="Pfam" id="PF06974">
    <property type="entry name" value="WS_DGAT_C"/>
    <property type="match status" value="1"/>
</dbReference>
<dbReference type="NCBIfam" id="TIGR02946">
    <property type="entry name" value="acyl_WS_DGAT"/>
    <property type="match status" value="1"/>
</dbReference>
<dbReference type="InterPro" id="IPR023213">
    <property type="entry name" value="CAT-like_dom_sf"/>
</dbReference>
<keyword evidence="5 11" id="KW-0444">Lipid biosynthesis</keyword>
<dbReference type="OrthoDB" id="9810950at2"/>
<organism evidence="14 15">
    <name type="scientific">Mycolicibacterium peregrinum</name>
    <name type="common">Mycobacterium peregrinum</name>
    <dbReference type="NCBI Taxonomy" id="43304"/>
    <lineage>
        <taxon>Bacteria</taxon>
        <taxon>Bacillati</taxon>
        <taxon>Actinomycetota</taxon>
        <taxon>Actinomycetes</taxon>
        <taxon>Mycobacteriales</taxon>
        <taxon>Mycobacteriaceae</taxon>
        <taxon>Mycolicibacterium</taxon>
    </lineage>
</organism>
<dbReference type="Pfam" id="PF03007">
    <property type="entry name" value="WS_DGAT_cat"/>
    <property type="match status" value="1"/>
</dbReference>
<comment type="caution">
    <text evidence="14">The sequence shown here is derived from an EMBL/GenBank/DDBJ whole genome shotgun (WGS) entry which is preliminary data.</text>
</comment>
<keyword evidence="9 11" id="KW-0012">Acyltransferase</keyword>
<evidence type="ECO:0000256" key="8">
    <source>
        <dbReference type="ARBA" id="ARBA00023098"/>
    </source>
</evidence>
<dbReference type="PANTHER" id="PTHR31650">
    <property type="entry name" value="O-ACYLTRANSFERASE (WSD1-LIKE) FAMILY PROTEIN"/>
    <property type="match status" value="1"/>
</dbReference>
<keyword evidence="7 11" id="KW-0319">Glycerol metabolism</keyword>
<dbReference type="EMBL" id="LZSO01000017">
    <property type="protein sequence ID" value="OBB30734.1"/>
    <property type="molecule type" value="Genomic_DNA"/>
</dbReference>